<dbReference type="InterPro" id="IPR039425">
    <property type="entry name" value="RNA_pol_sigma-70-like"/>
</dbReference>
<name>A0ABX5XRL3_9BACT</name>
<dbReference type="PANTHER" id="PTHR43133">
    <property type="entry name" value="RNA POLYMERASE ECF-TYPE SIGMA FACTO"/>
    <property type="match status" value="1"/>
</dbReference>
<evidence type="ECO:0000256" key="1">
    <source>
        <dbReference type="ARBA" id="ARBA00023015"/>
    </source>
</evidence>
<dbReference type="InterPro" id="IPR013325">
    <property type="entry name" value="RNA_pol_sigma_r2"/>
</dbReference>
<dbReference type="Gene3D" id="1.10.1740.10">
    <property type="match status" value="1"/>
</dbReference>
<evidence type="ECO:0000259" key="5">
    <source>
        <dbReference type="Pfam" id="PF04542"/>
    </source>
</evidence>
<gene>
    <name evidence="6" type="ORF">TBK1r_14550</name>
</gene>
<evidence type="ECO:0000313" key="7">
    <source>
        <dbReference type="Proteomes" id="UP000318081"/>
    </source>
</evidence>
<keyword evidence="4" id="KW-0804">Transcription</keyword>
<evidence type="ECO:0000256" key="2">
    <source>
        <dbReference type="ARBA" id="ARBA00023082"/>
    </source>
</evidence>
<keyword evidence="7" id="KW-1185">Reference proteome</keyword>
<organism evidence="6 7">
    <name type="scientific">Stieleria magnilauensis</name>
    <dbReference type="NCBI Taxonomy" id="2527963"/>
    <lineage>
        <taxon>Bacteria</taxon>
        <taxon>Pseudomonadati</taxon>
        <taxon>Planctomycetota</taxon>
        <taxon>Planctomycetia</taxon>
        <taxon>Pirellulales</taxon>
        <taxon>Pirellulaceae</taxon>
        <taxon>Stieleria</taxon>
    </lineage>
</organism>
<protein>
    <submittedName>
        <fullName evidence="6">RNA polymerase sigma factor</fullName>
    </submittedName>
</protein>
<dbReference type="EMBL" id="CP036432">
    <property type="protein sequence ID" value="QDV82524.1"/>
    <property type="molecule type" value="Genomic_DNA"/>
</dbReference>
<reference evidence="6 7" key="1">
    <citation type="submission" date="2019-02" db="EMBL/GenBank/DDBJ databases">
        <title>Deep-cultivation of Planctomycetes and their phenomic and genomic characterization uncovers novel biology.</title>
        <authorList>
            <person name="Wiegand S."/>
            <person name="Jogler M."/>
            <person name="Boedeker C."/>
            <person name="Pinto D."/>
            <person name="Vollmers J."/>
            <person name="Rivas-Marin E."/>
            <person name="Kohn T."/>
            <person name="Peeters S.H."/>
            <person name="Heuer A."/>
            <person name="Rast P."/>
            <person name="Oberbeckmann S."/>
            <person name="Bunk B."/>
            <person name="Jeske O."/>
            <person name="Meyerdierks A."/>
            <person name="Storesund J.E."/>
            <person name="Kallscheuer N."/>
            <person name="Luecker S."/>
            <person name="Lage O.M."/>
            <person name="Pohl T."/>
            <person name="Merkel B.J."/>
            <person name="Hornburger P."/>
            <person name="Mueller R.-W."/>
            <person name="Bruemmer F."/>
            <person name="Labrenz M."/>
            <person name="Spormann A.M."/>
            <person name="Op den Camp H."/>
            <person name="Overmann J."/>
            <person name="Amann R."/>
            <person name="Jetten M.S.M."/>
            <person name="Mascher T."/>
            <person name="Medema M.H."/>
            <person name="Devos D.P."/>
            <person name="Kaster A.-K."/>
            <person name="Ovreas L."/>
            <person name="Rohde M."/>
            <person name="Galperin M.Y."/>
            <person name="Jogler C."/>
        </authorList>
    </citation>
    <scope>NUCLEOTIDE SEQUENCE [LARGE SCALE GENOMIC DNA]</scope>
    <source>
        <strain evidence="6 7">TBK1r</strain>
    </source>
</reference>
<feature type="domain" description="RNA polymerase sigma-70 region 2" evidence="5">
    <location>
        <begin position="37"/>
        <end position="104"/>
    </location>
</feature>
<proteinExistence type="predicted"/>
<evidence type="ECO:0000256" key="3">
    <source>
        <dbReference type="ARBA" id="ARBA00023125"/>
    </source>
</evidence>
<keyword evidence="1" id="KW-0805">Transcription regulation</keyword>
<keyword evidence="2" id="KW-0731">Sigma factor</keyword>
<dbReference type="SUPFAM" id="SSF88946">
    <property type="entry name" value="Sigma2 domain of RNA polymerase sigma factors"/>
    <property type="match status" value="1"/>
</dbReference>
<dbReference type="Proteomes" id="UP000318081">
    <property type="component" value="Chromosome"/>
</dbReference>
<dbReference type="Pfam" id="PF04542">
    <property type="entry name" value="Sigma70_r2"/>
    <property type="match status" value="1"/>
</dbReference>
<dbReference type="RefSeq" id="WP_145208457.1">
    <property type="nucleotide sequence ID" value="NZ_CP036432.1"/>
</dbReference>
<sequence length="238" mass="27045">MDRDDPTRIRDIATRWSLIRKAHAGDDTSATSARHALVDRYCGAAWRYLLAVTGNEQIAEELFQELALRMLRGDLRHADSSKGRFRDYLKTVLVNLVRDHYRKRPDGESSQALSDALASKDVSAAIDGEGEFVDCWRDELLQKTWTALDESSATLAAVLRAHVENEELTAAEKGRIVQGMLDSPFTANRYRVMLHRARDKFAKLLIDEVAATLDSPTEEELRQELRTLRLLKYCQPKT</sequence>
<evidence type="ECO:0000256" key="4">
    <source>
        <dbReference type="ARBA" id="ARBA00023163"/>
    </source>
</evidence>
<accession>A0ABX5XRL3</accession>
<keyword evidence="3" id="KW-0238">DNA-binding</keyword>
<evidence type="ECO:0000313" key="6">
    <source>
        <dbReference type="EMBL" id="QDV82524.1"/>
    </source>
</evidence>
<dbReference type="InterPro" id="IPR007627">
    <property type="entry name" value="RNA_pol_sigma70_r2"/>
</dbReference>
<dbReference type="PANTHER" id="PTHR43133:SF8">
    <property type="entry name" value="RNA POLYMERASE SIGMA FACTOR HI_1459-RELATED"/>
    <property type="match status" value="1"/>
</dbReference>